<dbReference type="InterPro" id="IPR029058">
    <property type="entry name" value="AB_hydrolase_fold"/>
</dbReference>
<dbReference type="InterPro" id="IPR052920">
    <property type="entry name" value="DNA-binding_regulatory"/>
</dbReference>
<comment type="caution">
    <text evidence="2">The sequence shown here is derived from an EMBL/GenBank/DDBJ whole genome shotgun (WGS) entry which is preliminary data.</text>
</comment>
<dbReference type="Proteomes" id="UP001470230">
    <property type="component" value="Unassembled WGS sequence"/>
</dbReference>
<gene>
    <name evidence="2" type="ORF">M9Y10_008238</name>
</gene>
<evidence type="ECO:0000313" key="2">
    <source>
        <dbReference type="EMBL" id="KAK8870357.1"/>
    </source>
</evidence>
<name>A0ABR2IXN9_9EUKA</name>
<dbReference type="Gene3D" id="3.40.50.1820">
    <property type="entry name" value="alpha/beta hydrolase"/>
    <property type="match status" value="1"/>
</dbReference>
<evidence type="ECO:0000313" key="3">
    <source>
        <dbReference type="Proteomes" id="UP001470230"/>
    </source>
</evidence>
<organism evidence="2 3">
    <name type="scientific">Tritrichomonas musculus</name>
    <dbReference type="NCBI Taxonomy" id="1915356"/>
    <lineage>
        <taxon>Eukaryota</taxon>
        <taxon>Metamonada</taxon>
        <taxon>Parabasalia</taxon>
        <taxon>Tritrichomonadida</taxon>
        <taxon>Tritrichomonadidae</taxon>
        <taxon>Tritrichomonas</taxon>
    </lineage>
</organism>
<proteinExistence type="predicted"/>
<dbReference type="Pfam" id="PF12146">
    <property type="entry name" value="Hydrolase_4"/>
    <property type="match status" value="1"/>
</dbReference>
<dbReference type="PANTHER" id="PTHR43358:SF4">
    <property type="entry name" value="ALPHA_BETA HYDROLASE FOLD-1 DOMAIN-CONTAINING PROTEIN"/>
    <property type="match status" value="1"/>
</dbReference>
<feature type="domain" description="Serine aminopeptidase S33" evidence="1">
    <location>
        <begin position="70"/>
        <end position="159"/>
    </location>
</feature>
<sequence>MNKQQNLLDQAVNWIIRPPRRVYNPELLPLAMYSNDGIVYNRHSIALYNHRNQRIVGSIYLKKGIDLFQPAPCVIYLHGNSSSQKEGKFLVPNICSYGAALFCFDFTGSGNSDGDYISLGHYESEDLQFIIHELSETFKKGPFALWGRSMGASTAVLTINDLIKCKVVDSAYTSINDVCTAIATNNKVPSAFCPGAIWILKLRINGIAKFDISKVSPLKAAKDPGQPPLLICAAIDDEFVPFEEGKQIFAAYSNSEKEFVQVNNGHNGSRGSDWINKACTFILKHLDIQIDEEKYFHDNANAENPENEAHFKSLNDMLNQENNNS</sequence>
<dbReference type="SUPFAM" id="SSF53474">
    <property type="entry name" value="alpha/beta-Hydrolases"/>
    <property type="match status" value="1"/>
</dbReference>
<dbReference type="PANTHER" id="PTHR43358">
    <property type="entry name" value="ALPHA/BETA-HYDROLASE"/>
    <property type="match status" value="1"/>
</dbReference>
<accession>A0ABR2IXN9</accession>
<reference evidence="2 3" key="1">
    <citation type="submission" date="2024-04" db="EMBL/GenBank/DDBJ databases">
        <title>Tritrichomonas musculus Genome.</title>
        <authorList>
            <person name="Alves-Ferreira E."/>
            <person name="Grigg M."/>
            <person name="Lorenzi H."/>
            <person name="Galac M."/>
        </authorList>
    </citation>
    <scope>NUCLEOTIDE SEQUENCE [LARGE SCALE GENOMIC DNA]</scope>
    <source>
        <strain evidence="2 3">EAF2021</strain>
    </source>
</reference>
<protein>
    <recommendedName>
        <fullName evidence="1">Serine aminopeptidase S33 domain-containing protein</fullName>
    </recommendedName>
</protein>
<dbReference type="InterPro" id="IPR022742">
    <property type="entry name" value="Hydrolase_4"/>
</dbReference>
<dbReference type="EMBL" id="JAPFFF010000014">
    <property type="protein sequence ID" value="KAK8870357.1"/>
    <property type="molecule type" value="Genomic_DNA"/>
</dbReference>
<evidence type="ECO:0000259" key="1">
    <source>
        <dbReference type="Pfam" id="PF12146"/>
    </source>
</evidence>
<keyword evidence="3" id="KW-1185">Reference proteome</keyword>